<dbReference type="Pfam" id="PF05698">
    <property type="entry name" value="Trigger_C"/>
    <property type="match status" value="1"/>
</dbReference>
<dbReference type="InterPro" id="IPR027304">
    <property type="entry name" value="Trigger_fact/SurA_dom_sf"/>
</dbReference>
<proteinExistence type="inferred from homology"/>
<dbReference type="GO" id="GO:0043022">
    <property type="term" value="F:ribosome binding"/>
    <property type="evidence" value="ECO:0007669"/>
    <property type="project" value="TreeGrafter"/>
</dbReference>
<dbReference type="AlphaFoldDB" id="A0A4R3MK43"/>
<comment type="similarity">
    <text evidence="2 12 14">Belongs to the FKBP-type PPIase family. Tig subfamily.</text>
</comment>
<dbReference type="PANTHER" id="PTHR30560:SF3">
    <property type="entry name" value="TRIGGER FACTOR-LIKE PROTEIN TIG, CHLOROPLASTIC"/>
    <property type="match status" value="1"/>
</dbReference>
<evidence type="ECO:0000256" key="7">
    <source>
        <dbReference type="ARBA" id="ARBA00023186"/>
    </source>
</evidence>
<keyword evidence="12" id="KW-0963">Cytoplasm</keyword>
<gene>
    <name evidence="12" type="primary">tig</name>
    <name evidence="17" type="ORF">EDC18_105136</name>
</gene>
<evidence type="ECO:0000256" key="10">
    <source>
        <dbReference type="ARBA" id="ARBA00024849"/>
    </source>
</evidence>
<evidence type="ECO:0000256" key="1">
    <source>
        <dbReference type="ARBA" id="ARBA00000971"/>
    </source>
</evidence>
<dbReference type="InterPro" id="IPR036611">
    <property type="entry name" value="Trigger_fac_ribosome-bd_sf"/>
</dbReference>
<dbReference type="InterPro" id="IPR008881">
    <property type="entry name" value="Trigger_fac_ribosome-bd_bac"/>
</dbReference>
<organism evidence="17 18">
    <name type="scientific">Natranaerovirga pectinivora</name>
    <dbReference type="NCBI Taxonomy" id="682400"/>
    <lineage>
        <taxon>Bacteria</taxon>
        <taxon>Bacillati</taxon>
        <taxon>Bacillota</taxon>
        <taxon>Clostridia</taxon>
        <taxon>Lachnospirales</taxon>
        <taxon>Natranaerovirgaceae</taxon>
        <taxon>Natranaerovirga</taxon>
    </lineage>
</organism>
<dbReference type="HAMAP" id="MF_00303">
    <property type="entry name" value="Trigger_factor_Tig"/>
    <property type="match status" value="1"/>
</dbReference>
<keyword evidence="9 12" id="KW-0131">Cell cycle</keyword>
<dbReference type="SUPFAM" id="SSF54534">
    <property type="entry name" value="FKBP-like"/>
    <property type="match status" value="1"/>
</dbReference>
<evidence type="ECO:0000256" key="6">
    <source>
        <dbReference type="ARBA" id="ARBA00023110"/>
    </source>
</evidence>
<evidence type="ECO:0000256" key="5">
    <source>
        <dbReference type="ARBA" id="ARBA00022618"/>
    </source>
</evidence>
<reference evidence="17 18" key="1">
    <citation type="submission" date="2019-03" db="EMBL/GenBank/DDBJ databases">
        <title>Genomic Encyclopedia of Type Strains, Phase IV (KMG-IV): sequencing the most valuable type-strain genomes for metagenomic binning, comparative biology and taxonomic classification.</title>
        <authorList>
            <person name="Goeker M."/>
        </authorList>
    </citation>
    <scope>NUCLEOTIDE SEQUENCE [LARGE SCALE GENOMIC DNA]</scope>
    <source>
        <strain evidence="17 18">DSM 24629</strain>
    </source>
</reference>
<evidence type="ECO:0000256" key="15">
    <source>
        <dbReference type="SAM" id="Coils"/>
    </source>
</evidence>
<evidence type="ECO:0000256" key="9">
    <source>
        <dbReference type="ARBA" id="ARBA00023306"/>
    </source>
</evidence>
<keyword evidence="5 12" id="KW-0132">Cell division</keyword>
<keyword evidence="6 12" id="KW-0697">Rotamase</keyword>
<dbReference type="InterPro" id="IPR037041">
    <property type="entry name" value="Trigger_fac_C_sf"/>
</dbReference>
<dbReference type="NCBIfam" id="TIGR00115">
    <property type="entry name" value="tig"/>
    <property type="match status" value="1"/>
</dbReference>
<dbReference type="InterPro" id="IPR005215">
    <property type="entry name" value="Trig_fac"/>
</dbReference>
<dbReference type="EC" id="5.2.1.8" evidence="3 12"/>
<dbReference type="GO" id="GO:0005737">
    <property type="term" value="C:cytoplasm"/>
    <property type="evidence" value="ECO:0007669"/>
    <property type="project" value="UniProtKB-SubCell"/>
</dbReference>
<dbReference type="PIRSF" id="PIRSF003095">
    <property type="entry name" value="Trigger_factor"/>
    <property type="match status" value="1"/>
</dbReference>
<evidence type="ECO:0000256" key="11">
    <source>
        <dbReference type="ARBA" id="ARBA00029986"/>
    </source>
</evidence>
<keyword evidence="15" id="KW-0175">Coiled coil</keyword>
<dbReference type="Gene3D" id="1.10.3120.10">
    <property type="entry name" value="Trigger factor, C-terminal domain"/>
    <property type="match status" value="1"/>
</dbReference>
<dbReference type="GO" id="GO:0051301">
    <property type="term" value="P:cell division"/>
    <property type="evidence" value="ECO:0007669"/>
    <property type="project" value="UniProtKB-KW"/>
</dbReference>
<evidence type="ECO:0000256" key="12">
    <source>
        <dbReference type="HAMAP-Rule" id="MF_00303"/>
    </source>
</evidence>
<keyword evidence="7 12" id="KW-0143">Chaperone</keyword>
<dbReference type="GO" id="GO:0051083">
    <property type="term" value="P:'de novo' cotranslational protein folding"/>
    <property type="evidence" value="ECO:0007669"/>
    <property type="project" value="TreeGrafter"/>
</dbReference>
<evidence type="ECO:0000313" key="18">
    <source>
        <dbReference type="Proteomes" id="UP000294902"/>
    </source>
</evidence>
<comment type="catalytic activity">
    <reaction evidence="1 12 13">
        <text>[protein]-peptidylproline (omega=180) = [protein]-peptidylproline (omega=0)</text>
        <dbReference type="Rhea" id="RHEA:16237"/>
        <dbReference type="Rhea" id="RHEA-COMP:10747"/>
        <dbReference type="Rhea" id="RHEA-COMP:10748"/>
        <dbReference type="ChEBI" id="CHEBI:83833"/>
        <dbReference type="ChEBI" id="CHEBI:83834"/>
        <dbReference type="EC" id="5.2.1.8"/>
    </reaction>
</comment>
<evidence type="ECO:0000256" key="14">
    <source>
        <dbReference type="RuleBase" id="RU003914"/>
    </source>
</evidence>
<evidence type="ECO:0000256" key="8">
    <source>
        <dbReference type="ARBA" id="ARBA00023235"/>
    </source>
</evidence>
<dbReference type="GO" id="GO:0044183">
    <property type="term" value="F:protein folding chaperone"/>
    <property type="evidence" value="ECO:0007669"/>
    <property type="project" value="TreeGrafter"/>
</dbReference>
<comment type="subcellular location">
    <subcellularLocation>
        <location evidence="12">Cytoplasm</location>
    </subcellularLocation>
    <text evidence="12">About half TF is bound to the ribosome near the polypeptide exit tunnel while the other half is free in the cytoplasm.</text>
</comment>
<comment type="function">
    <text evidence="10 12">Involved in protein export. Acts as a chaperone by maintaining the newly synthesized protein in an open conformation. Functions as a peptidyl-prolyl cis-trans isomerase.</text>
</comment>
<accession>A0A4R3MK43</accession>
<feature type="coiled-coil region" evidence="15">
    <location>
        <begin position="261"/>
        <end position="288"/>
    </location>
</feature>
<dbReference type="InterPro" id="IPR046357">
    <property type="entry name" value="PPIase_dom_sf"/>
</dbReference>
<evidence type="ECO:0000256" key="2">
    <source>
        <dbReference type="ARBA" id="ARBA00005464"/>
    </source>
</evidence>
<dbReference type="SUPFAM" id="SSF102735">
    <property type="entry name" value="Trigger factor ribosome-binding domain"/>
    <property type="match status" value="1"/>
</dbReference>
<evidence type="ECO:0000259" key="16">
    <source>
        <dbReference type="PROSITE" id="PS50059"/>
    </source>
</evidence>
<evidence type="ECO:0000313" key="17">
    <source>
        <dbReference type="EMBL" id="TCT14655.1"/>
    </source>
</evidence>
<dbReference type="Gene3D" id="3.30.70.1050">
    <property type="entry name" value="Trigger factor ribosome-binding domain"/>
    <property type="match status" value="1"/>
</dbReference>
<comment type="caution">
    <text evidence="17">The sequence shown here is derived from an EMBL/GenBank/DDBJ whole genome shotgun (WGS) entry which is preliminary data.</text>
</comment>
<dbReference type="InterPro" id="IPR008880">
    <property type="entry name" value="Trigger_fac_C"/>
</dbReference>
<evidence type="ECO:0000256" key="3">
    <source>
        <dbReference type="ARBA" id="ARBA00013194"/>
    </source>
</evidence>
<dbReference type="Gene3D" id="3.10.50.40">
    <property type="match status" value="1"/>
</dbReference>
<dbReference type="GO" id="GO:0043335">
    <property type="term" value="P:protein unfolding"/>
    <property type="evidence" value="ECO:0007669"/>
    <property type="project" value="TreeGrafter"/>
</dbReference>
<dbReference type="Pfam" id="PF05697">
    <property type="entry name" value="Trigger_N"/>
    <property type="match status" value="1"/>
</dbReference>
<evidence type="ECO:0000256" key="4">
    <source>
        <dbReference type="ARBA" id="ARBA00016902"/>
    </source>
</evidence>
<comment type="domain">
    <text evidence="12">Consists of 3 domains; the N-terminus binds the ribosome, the middle domain has PPIase activity, while the C-terminus has intrinsic chaperone activity on its own.</text>
</comment>
<dbReference type="PROSITE" id="PS50059">
    <property type="entry name" value="FKBP_PPIASE"/>
    <property type="match status" value="1"/>
</dbReference>
<dbReference type="OrthoDB" id="9767721at2"/>
<dbReference type="InterPro" id="IPR001179">
    <property type="entry name" value="PPIase_FKBP_dom"/>
</dbReference>
<feature type="domain" description="PPIase FKBP-type" evidence="16">
    <location>
        <begin position="163"/>
        <end position="251"/>
    </location>
</feature>
<dbReference type="EMBL" id="SMAL01000005">
    <property type="protein sequence ID" value="TCT14655.1"/>
    <property type="molecule type" value="Genomic_DNA"/>
</dbReference>
<dbReference type="FunFam" id="3.10.50.40:FF:000001">
    <property type="entry name" value="Trigger factor"/>
    <property type="match status" value="1"/>
</dbReference>
<dbReference type="Pfam" id="PF00254">
    <property type="entry name" value="FKBP_C"/>
    <property type="match status" value="1"/>
</dbReference>
<dbReference type="GO" id="GO:0015031">
    <property type="term" value="P:protein transport"/>
    <property type="evidence" value="ECO:0007669"/>
    <property type="project" value="UniProtKB-UniRule"/>
</dbReference>
<dbReference type="GO" id="GO:0003755">
    <property type="term" value="F:peptidyl-prolyl cis-trans isomerase activity"/>
    <property type="evidence" value="ECO:0007669"/>
    <property type="project" value="UniProtKB-UniRule"/>
</dbReference>
<dbReference type="SUPFAM" id="SSF109998">
    <property type="entry name" value="Triger factor/SurA peptide-binding domain-like"/>
    <property type="match status" value="1"/>
</dbReference>
<dbReference type="Proteomes" id="UP000294902">
    <property type="component" value="Unassembled WGS sequence"/>
</dbReference>
<keyword evidence="8 12" id="KW-0413">Isomerase</keyword>
<dbReference type="RefSeq" id="WP_132252297.1">
    <property type="nucleotide sequence ID" value="NZ_SMAL01000005.1"/>
</dbReference>
<dbReference type="PANTHER" id="PTHR30560">
    <property type="entry name" value="TRIGGER FACTOR CHAPERONE AND PEPTIDYL-PROLYL CIS/TRANS ISOMERASE"/>
    <property type="match status" value="1"/>
</dbReference>
<evidence type="ECO:0000256" key="13">
    <source>
        <dbReference type="PROSITE-ProRule" id="PRU00277"/>
    </source>
</evidence>
<name>A0A4R3MK43_9FIRM</name>
<sequence length="428" mass="48825">MNSKVENLEKSMVKLTIEVDANRFEEGLNEAFKKNKSKMAVPGFRKGKVPRALIEKTYGSGVFYEDAANYLIPDAYDKAIAESGLDIVSRPEIDVVQIEKGKPFIFTATVAVKPEVELGEYKGLEVEKEEIDIQDEAITEEIEKVREQNSRLISITDRPVKVNDQVVINFEGFVDGVPFEGGKAEDYPLVIGSHSFIDTFEDQLVGKNIGDDIEVNVTFPESYQKEELQGKPAMFKVQINEIKEKELPVVDDEFAKDVSEFDTLNEYKEDIKAKLKEQKENEAKIKKQEAVITKVIENSNMEVPEPMVEMQVEQMIQDFEQRLRYQGLELDQYLQMVGQNRVSFGAQFRTEAEKRVKTRLVLEAVAKVENIQISDEEVTNEIGKMAEMYKMEVDKLKEMITGHEVEHMKEDMAVQKALDLIVEASKEV</sequence>
<keyword evidence="18" id="KW-1185">Reference proteome</keyword>
<protein>
    <recommendedName>
        <fullName evidence="4 12">Trigger factor</fullName>
        <shortName evidence="12">TF</shortName>
        <ecNumber evidence="3 12">5.2.1.8</ecNumber>
    </recommendedName>
    <alternativeName>
        <fullName evidence="11 12">PPIase</fullName>
    </alternativeName>
</protein>